<dbReference type="Proteomes" id="UP000192789">
    <property type="component" value="Unassembled WGS sequence"/>
</dbReference>
<proteinExistence type="inferred from homology"/>
<sequence>MIGSMFVGLLIGLLAGAITNRGERMGCFGKMFLGWIGAFLGQLLFGSWGPSLNGTAIIPAILGAMIVLAIFWERGS</sequence>
<dbReference type="GO" id="GO:0005886">
    <property type="term" value="C:plasma membrane"/>
    <property type="evidence" value="ECO:0007669"/>
    <property type="project" value="UniProtKB-SubCell"/>
</dbReference>
<accession>A0A0F2E9Z7</accession>
<dbReference type="PANTHER" id="PTHR33884">
    <property type="entry name" value="UPF0410 PROTEIN YMGE"/>
    <property type="match status" value="1"/>
</dbReference>
<dbReference type="EMBL" id="LNVG01000003">
    <property type="protein sequence ID" value="ORJ30722.1"/>
    <property type="molecule type" value="Genomic_DNA"/>
</dbReference>
<dbReference type="InterPro" id="IPR007341">
    <property type="entry name" value="Transgly_assoc"/>
</dbReference>
<evidence type="ECO:0000313" key="7">
    <source>
        <dbReference type="EMBL" id="ORJ30722.1"/>
    </source>
</evidence>
<evidence type="ECO:0000313" key="8">
    <source>
        <dbReference type="Proteomes" id="UP000192789"/>
    </source>
</evidence>
<evidence type="ECO:0000256" key="5">
    <source>
        <dbReference type="ARBA" id="ARBA00022989"/>
    </source>
</evidence>
<keyword evidence="4" id="KW-0812">Transmembrane</keyword>
<dbReference type="Pfam" id="PF04226">
    <property type="entry name" value="Transgly_assoc"/>
    <property type="match status" value="1"/>
</dbReference>
<evidence type="ECO:0000256" key="4">
    <source>
        <dbReference type="ARBA" id="ARBA00022692"/>
    </source>
</evidence>
<dbReference type="RefSeq" id="WP_007519580.1">
    <property type="nucleotide sequence ID" value="NZ_JYGU01000001.1"/>
</dbReference>
<keyword evidence="3" id="KW-1003">Cell membrane</keyword>
<protein>
    <submittedName>
        <fullName evidence="7">Uncharacterized protein</fullName>
    </submittedName>
</protein>
<dbReference type="PANTHER" id="PTHR33884:SF3">
    <property type="entry name" value="UPF0410 PROTEIN YMGE"/>
    <property type="match status" value="1"/>
</dbReference>
<reference evidence="7 8" key="1">
    <citation type="journal article" date="2016" name="PLoS ONE">
        <title>Comparative Genomics Analysis of Streptococcus tigurinus Strains Identifies Genetic Elements Specifically and Uniquely Present in Highly Virulent Strains.</title>
        <authorList>
            <person name="Diene S.M."/>
            <person name="Francois P."/>
            <person name="Zbinden A."/>
            <person name="Entenza J.M."/>
            <person name="Resch G."/>
        </authorList>
    </citation>
    <scope>NUCLEOTIDE SEQUENCE [LARGE SCALE GENOMIC DNA]</scope>
    <source>
        <strain evidence="7 8">AZ_14</strain>
    </source>
</reference>
<gene>
    <name evidence="7" type="ORF">ATE35_08625</name>
</gene>
<evidence type="ECO:0000256" key="1">
    <source>
        <dbReference type="ARBA" id="ARBA00004651"/>
    </source>
</evidence>
<evidence type="ECO:0000256" key="6">
    <source>
        <dbReference type="ARBA" id="ARBA00023136"/>
    </source>
</evidence>
<keyword evidence="5" id="KW-1133">Transmembrane helix</keyword>
<evidence type="ECO:0000256" key="2">
    <source>
        <dbReference type="ARBA" id="ARBA00011006"/>
    </source>
</evidence>
<dbReference type="AlphaFoldDB" id="A0A0F2E9Z7"/>
<comment type="caution">
    <text evidence="7">The sequence shown here is derived from an EMBL/GenBank/DDBJ whole genome shotgun (WGS) entry which is preliminary data.</text>
</comment>
<name>A0A0F2E9Z7_STROR</name>
<comment type="subcellular location">
    <subcellularLocation>
        <location evidence="1">Cell membrane</location>
        <topology evidence="1">Multi-pass membrane protein</topology>
    </subcellularLocation>
</comment>
<keyword evidence="6" id="KW-0472">Membrane</keyword>
<evidence type="ECO:0000256" key="3">
    <source>
        <dbReference type="ARBA" id="ARBA00022475"/>
    </source>
</evidence>
<comment type="similarity">
    <text evidence="2">Belongs to the UPF0410 family.</text>
</comment>
<organism evidence="7 8">
    <name type="scientific">Streptococcus oralis subsp. tigurinus</name>
    <dbReference type="NCBI Taxonomy" id="1077464"/>
    <lineage>
        <taxon>Bacteria</taxon>
        <taxon>Bacillati</taxon>
        <taxon>Bacillota</taxon>
        <taxon>Bacilli</taxon>
        <taxon>Lactobacillales</taxon>
        <taxon>Streptococcaceae</taxon>
        <taxon>Streptococcus</taxon>
    </lineage>
</organism>
<dbReference type="OrthoDB" id="1632160at2"/>